<dbReference type="PRINTS" id="PR00992">
    <property type="entry name" value="ALARACEMASE"/>
</dbReference>
<sequence length="186" mass="20995">MNNLFWVEINLSNLKSNIHNLKSLLNSKTKFMAVVKSNAYGHGMVEVAKVAVEAGADWLGVVSLDEAMRLRMKEARPPSLKTPILILGFVNPKNMKEAVENDISMPIVSLDHLKNVTRYTLHATRSLKVHLKIETGINRLGLQIDEIPRAFEMIKNNKNIVLEGVYSHFASVEEQNIDYANKQLMN</sequence>
<feature type="non-terminal residue" evidence="6">
    <location>
        <position position="186"/>
    </location>
</feature>
<dbReference type="InterPro" id="IPR029066">
    <property type="entry name" value="PLP-binding_barrel"/>
</dbReference>
<dbReference type="SUPFAM" id="SSF51419">
    <property type="entry name" value="PLP-binding barrel"/>
    <property type="match status" value="1"/>
</dbReference>
<dbReference type="InterPro" id="IPR000821">
    <property type="entry name" value="Ala_racemase"/>
</dbReference>
<keyword evidence="3" id="KW-0413">Isomerase</keyword>
<evidence type="ECO:0000313" key="7">
    <source>
        <dbReference type="Proteomes" id="UP000176451"/>
    </source>
</evidence>
<feature type="domain" description="Alanine racemase N-terminal" evidence="5">
    <location>
        <begin position="9"/>
        <end position="184"/>
    </location>
</feature>
<evidence type="ECO:0000256" key="3">
    <source>
        <dbReference type="ARBA" id="ARBA00023235"/>
    </source>
</evidence>
<protein>
    <submittedName>
        <fullName evidence="6">Alanine racemase</fullName>
    </submittedName>
</protein>
<comment type="caution">
    <text evidence="6">The sequence shown here is derived from an EMBL/GenBank/DDBJ whole genome shotgun (WGS) entry which is preliminary data.</text>
</comment>
<evidence type="ECO:0000256" key="2">
    <source>
        <dbReference type="ARBA" id="ARBA00022898"/>
    </source>
</evidence>
<accession>A0A1F5EEL1</accession>
<dbReference type="Gene3D" id="3.20.20.10">
    <property type="entry name" value="Alanine racemase"/>
    <property type="match status" value="1"/>
</dbReference>
<organism evidence="6 7">
    <name type="scientific">Candidatus Berkelbacteria bacterium RIFCSPHIGHO2_12_FULL_36_9</name>
    <dbReference type="NCBI Taxonomy" id="1797469"/>
    <lineage>
        <taxon>Bacteria</taxon>
        <taxon>Candidatus Berkelbacteria</taxon>
    </lineage>
</organism>
<dbReference type="PANTHER" id="PTHR30511">
    <property type="entry name" value="ALANINE RACEMASE"/>
    <property type="match status" value="1"/>
</dbReference>
<dbReference type="InterPro" id="IPR020622">
    <property type="entry name" value="Ala_racemase_pyridoxalP-BS"/>
</dbReference>
<evidence type="ECO:0000256" key="1">
    <source>
        <dbReference type="ARBA" id="ARBA00001933"/>
    </source>
</evidence>
<evidence type="ECO:0000256" key="4">
    <source>
        <dbReference type="PIRSR" id="PIRSR600821-50"/>
    </source>
</evidence>
<dbReference type="STRING" id="1797469.A3F08_01840"/>
<name>A0A1F5EEL1_9BACT</name>
<evidence type="ECO:0000259" key="5">
    <source>
        <dbReference type="Pfam" id="PF01168"/>
    </source>
</evidence>
<keyword evidence="2 4" id="KW-0663">Pyridoxal phosphate</keyword>
<feature type="modified residue" description="N6-(pyridoxal phosphate)lysine" evidence="4">
    <location>
        <position position="36"/>
    </location>
</feature>
<dbReference type="Pfam" id="PF01168">
    <property type="entry name" value="Ala_racemase_N"/>
    <property type="match status" value="1"/>
</dbReference>
<dbReference type="NCBIfam" id="TIGR00492">
    <property type="entry name" value="alr"/>
    <property type="match status" value="1"/>
</dbReference>
<dbReference type="GO" id="GO:0030632">
    <property type="term" value="P:D-alanine biosynthetic process"/>
    <property type="evidence" value="ECO:0007669"/>
    <property type="project" value="TreeGrafter"/>
</dbReference>
<evidence type="ECO:0000313" key="6">
    <source>
        <dbReference type="EMBL" id="OGD65811.1"/>
    </source>
</evidence>
<dbReference type="GO" id="GO:0005829">
    <property type="term" value="C:cytosol"/>
    <property type="evidence" value="ECO:0007669"/>
    <property type="project" value="TreeGrafter"/>
</dbReference>
<dbReference type="EMBL" id="MEZV01000051">
    <property type="protein sequence ID" value="OGD65811.1"/>
    <property type="molecule type" value="Genomic_DNA"/>
</dbReference>
<dbReference type="Proteomes" id="UP000176451">
    <property type="component" value="Unassembled WGS sequence"/>
</dbReference>
<dbReference type="PANTHER" id="PTHR30511:SF0">
    <property type="entry name" value="ALANINE RACEMASE, CATABOLIC-RELATED"/>
    <property type="match status" value="1"/>
</dbReference>
<dbReference type="InterPro" id="IPR001608">
    <property type="entry name" value="Ala_racemase_N"/>
</dbReference>
<dbReference type="FunFam" id="3.20.20.10:FF:000002">
    <property type="entry name" value="Alanine racemase"/>
    <property type="match status" value="1"/>
</dbReference>
<comment type="cofactor">
    <cofactor evidence="1 4">
        <name>pyridoxal 5'-phosphate</name>
        <dbReference type="ChEBI" id="CHEBI:597326"/>
    </cofactor>
</comment>
<proteinExistence type="predicted"/>
<dbReference type="PROSITE" id="PS00395">
    <property type="entry name" value="ALANINE_RACEMASE"/>
    <property type="match status" value="1"/>
</dbReference>
<dbReference type="AlphaFoldDB" id="A0A1F5EEL1"/>
<gene>
    <name evidence="6" type="ORF">A3F08_01840</name>
</gene>
<dbReference type="GO" id="GO:0030170">
    <property type="term" value="F:pyridoxal phosphate binding"/>
    <property type="evidence" value="ECO:0007669"/>
    <property type="project" value="TreeGrafter"/>
</dbReference>
<reference evidence="6 7" key="1">
    <citation type="journal article" date="2016" name="Nat. Commun.">
        <title>Thousands of microbial genomes shed light on interconnected biogeochemical processes in an aquifer system.</title>
        <authorList>
            <person name="Anantharaman K."/>
            <person name="Brown C.T."/>
            <person name="Hug L.A."/>
            <person name="Sharon I."/>
            <person name="Castelle C.J."/>
            <person name="Probst A.J."/>
            <person name="Thomas B.C."/>
            <person name="Singh A."/>
            <person name="Wilkins M.J."/>
            <person name="Karaoz U."/>
            <person name="Brodie E.L."/>
            <person name="Williams K.H."/>
            <person name="Hubbard S.S."/>
            <person name="Banfield J.F."/>
        </authorList>
    </citation>
    <scope>NUCLEOTIDE SEQUENCE [LARGE SCALE GENOMIC DNA]</scope>
</reference>
<dbReference type="GO" id="GO:0008784">
    <property type="term" value="F:alanine racemase activity"/>
    <property type="evidence" value="ECO:0007669"/>
    <property type="project" value="InterPro"/>
</dbReference>